<dbReference type="GO" id="GO:0042277">
    <property type="term" value="F:peptide binding"/>
    <property type="evidence" value="ECO:0007669"/>
    <property type="project" value="TreeGrafter"/>
</dbReference>
<name>A0A8X8BTX2_POLSE</name>
<evidence type="ECO:0000256" key="1">
    <source>
        <dbReference type="ARBA" id="ARBA00010136"/>
    </source>
</evidence>
<dbReference type="InterPro" id="IPR050344">
    <property type="entry name" value="Peptidase_M1_aminopeptidases"/>
</dbReference>
<dbReference type="GO" id="GO:0005615">
    <property type="term" value="C:extracellular space"/>
    <property type="evidence" value="ECO:0007669"/>
    <property type="project" value="TreeGrafter"/>
</dbReference>
<dbReference type="GO" id="GO:0043171">
    <property type="term" value="P:peptide catabolic process"/>
    <property type="evidence" value="ECO:0007669"/>
    <property type="project" value="TreeGrafter"/>
</dbReference>
<dbReference type="PANTHER" id="PTHR11533">
    <property type="entry name" value="PROTEASE M1 ZINC METALLOPROTEASE"/>
    <property type="match status" value="1"/>
</dbReference>
<keyword evidence="3" id="KW-0031">Aminopeptidase</keyword>
<dbReference type="AlphaFoldDB" id="A0A8X8BTX2"/>
<keyword evidence="3" id="KW-0645">Protease</keyword>
<feature type="non-terminal residue" evidence="3">
    <location>
        <position position="378"/>
    </location>
</feature>
<dbReference type="Gene3D" id="1.10.3480.20">
    <property type="match status" value="1"/>
</dbReference>
<dbReference type="EMBL" id="JAATIS010000094">
    <property type="protein sequence ID" value="KAG2470338.1"/>
    <property type="molecule type" value="Genomic_DNA"/>
</dbReference>
<evidence type="ECO:0000313" key="4">
    <source>
        <dbReference type="Proteomes" id="UP000886611"/>
    </source>
</evidence>
<feature type="non-terminal residue" evidence="3">
    <location>
        <position position="1"/>
    </location>
</feature>
<dbReference type="GO" id="GO:0005737">
    <property type="term" value="C:cytoplasm"/>
    <property type="evidence" value="ECO:0007669"/>
    <property type="project" value="TreeGrafter"/>
</dbReference>
<dbReference type="InterPro" id="IPR024571">
    <property type="entry name" value="ERAP1-like_C_dom"/>
</dbReference>
<dbReference type="Gene3D" id="1.25.50.20">
    <property type="match status" value="1"/>
</dbReference>
<dbReference type="GO" id="GO:0005886">
    <property type="term" value="C:plasma membrane"/>
    <property type="evidence" value="ECO:0007669"/>
    <property type="project" value="TreeGrafter"/>
</dbReference>
<organism evidence="3 4">
    <name type="scientific">Polypterus senegalus</name>
    <name type="common">Senegal bichir</name>
    <dbReference type="NCBI Taxonomy" id="55291"/>
    <lineage>
        <taxon>Eukaryota</taxon>
        <taxon>Metazoa</taxon>
        <taxon>Chordata</taxon>
        <taxon>Craniata</taxon>
        <taxon>Vertebrata</taxon>
        <taxon>Euteleostomi</taxon>
        <taxon>Actinopterygii</taxon>
        <taxon>Polypteriformes</taxon>
        <taxon>Polypteridae</taxon>
        <taxon>Polypterus</taxon>
    </lineage>
</organism>
<comment type="caution">
    <text evidence="3">The sequence shown here is derived from an EMBL/GenBank/DDBJ whole genome shotgun (WGS) entry which is preliminary data.</text>
</comment>
<feature type="domain" description="ERAP1-like C-terminal" evidence="2">
    <location>
        <begin position="57"/>
        <end position="202"/>
    </location>
</feature>
<dbReference type="PANTHER" id="PTHR11533:SF172">
    <property type="entry name" value="AMINOPEPTIDASE N"/>
    <property type="match status" value="1"/>
</dbReference>
<comment type="similarity">
    <text evidence="1">Belongs to the peptidase M1 family.</text>
</comment>
<dbReference type="GO" id="GO:0008270">
    <property type="term" value="F:zinc ion binding"/>
    <property type="evidence" value="ECO:0007669"/>
    <property type="project" value="TreeGrafter"/>
</dbReference>
<dbReference type="Proteomes" id="UP000886611">
    <property type="component" value="Unassembled WGS sequence"/>
</dbReference>
<dbReference type="Pfam" id="PF11838">
    <property type="entry name" value="ERAP1_C"/>
    <property type="match status" value="1"/>
</dbReference>
<protein>
    <submittedName>
        <fullName evidence="3">AMPN Aminopeptidase</fullName>
    </submittedName>
</protein>
<accession>A0A8X8BTX2</accession>
<keyword evidence="3" id="KW-0378">Hydrolase</keyword>
<evidence type="ECO:0000313" key="3">
    <source>
        <dbReference type="EMBL" id="KAG2470338.1"/>
    </source>
</evidence>
<evidence type="ECO:0000259" key="2">
    <source>
        <dbReference type="Pfam" id="PF11838"/>
    </source>
</evidence>
<reference evidence="3 4" key="1">
    <citation type="journal article" date="2021" name="Cell">
        <title>Tracing the genetic footprints of vertebrate landing in non-teleost ray-finned fishes.</title>
        <authorList>
            <person name="Bi X."/>
            <person name="Wang K."/>
            <person name="Yang L."/>
            <person name="Pan H."/>
            <person name="Jiang H."/>
            <person name="Wei Q."/>
            <person name="Fang M."/>
            <person name="Yu H."/>
            <person name="Zhu C."/>
            <person name="Cai Y."/>
            <person name="He Y."/>
            <person name="Gan X."/>
            <person name="Zeng H."/>
            <person name="Yu D."/>
            <person name="Zhu Y."/>
            <person name="Jiang H."/>
            <person name="Qiu Q."/>
            <person name="Yang H."/>
            <person name="Zhang Y.E."/>
            <person name="Wang W."/>
            <person name="Zhu M."/>
            <person name="He S."/>
            <person name="Zhang G."/>
        </authorList>
    </citation>
    <scope>NUCLEOTIDE SEQUENCE [LARGE SCALE GENOMIC DNA]</scope>
    <source>
        <strain evidence="3">Bchr_013</strain>
    </source>
</reference>
<keyword evidence="4" id="KW-1185">Reference proteome</keyword>
<dbReference type="GO" id="GO:0070006">
    <property type="term" value="F:metalloaminopeptidase activity"/>
    <property type="evidence" value="ECO:0007669"/>
    <property type="project" value="TreeGrafter"/>
</dbReference>
<sequence>MEDAVYWLWYFGNGLQACRENNTQMAWEHLGAARDELTTIVIPVINRAQIIDDSFHLARYNEVNVLSIACHSENEECQTLATSLYSQWMSNSSLNPIHPNLRSTFYCTAIAAGGVREWDFTWKMFKETNLKAEADKLRYAMSCSKYVWILSRYLQYSLNRSMIQESDFVSTVAAIASNVVGQSLAWDFMQTHWAEISKKMPLLKMEEHRLASCLLHMVSKMAGVATRPGRPGGPEEGFRLPQTMWERPPWYLWGPWVQSFEAPPCRGLWSLPGGVSMPLEPWTSVWRKCWGEEEQGNPVCFQGCSWHFRHTEACRWKIARKHLEHIWVIIKGATSLHSRLESGEEWTRAGEERRRQSDARHWCCGQDFGDLWGLCGTW</sequence>
<proteinExistence type="inferred from homology"/>
<dbReference type="GO" id="GO:0006508">
    <property type="term" value="P:proteolysis"/>
    <property type="evidence" value="ECO:0007669"/>
    <property type="project" value="TreeGrafter"/>
</dbReference>
<gene>
    <name evidence="3" type="primary">Anpep_1</name>
    <name evidence="3" type="ORF">GTO96_0006079</name>
</gene>